<dbReference type="InterPro" id="IPR050909">
    <property type="entry name" value="Bact_Autotransporter_VF"/>
</dbReference>
<evidence type="ECO:0000313" key="3">
    <source>
        <dbReference type="Proteomes" id="UP000179860"/>
    </source>
</evidence>
<dbReference type="Pfam" id="PF05860">
    <property type="entry name" value="TPS"/>
    <property type="match status" value="1"/>
</dbReference>
<gene>
    <name evidence="2" type="ORF">BJG93_29860</name>
</gene>
<evidence type="ECO:0000259" key="1">
    <source>
        <dbReference type="SMART" id="SM00912"/>
    </source>
</evidence>
<feature type="domain" description="Filamentous haemagglutinin FhaB/tRNA nuclease CdiA-like TPS" evidence="1">
    <location>
        <begin position="43"/>
        <end position="155"/>
    </location>
</feature>
<keyword evidence="2" id="KW-0614">Plasmid</keyword>
<protein>
    <submittedName>
        <fullName evidence="2">Filamentous hemagglutinin N-terminal domain-containing protein</fullName>
    </submittedName>
</protein>
<dbReference type="KEGG" id="pspw:BJG93_29860"/>
<dbReference type="AlphaFoldDB" id="A0A1I9YTX7"/>
<dbReference type="PANTHER" id="PTHR12338">
    <property type="entry name" value="AUTOTRANSPORTER"/>
    <property type="match status" value="1"/>
</dbReference>
<dbReference type="PANTHER" id="PTHR12338:SF5">
    <property type="entry name" value="ANTIGEN 43-RELATED"/>
    <property type="match status" value="1"/>
</dbReference>
<dbReference type="InterPro" id="IPR011050">
    <property type="entry name" value="Pectin_lyase_fold/virulence"/>
</dbReference>
<dbReference type="Gene3D" id="2.160.20.10">
    <property type="entry name" value="Single-stranded right-handed beta-helix, Pectin lyase-like"/>
    <property type="match status" value="1"/>
</dbReference>
<evidence type="ECO:0000313" key="2">
    <source>
        <dbReference type="EMBL" id="APA89685.1"/>
    </source>
</evidence>
<dbReference type="EMBL" id="CP017563">
    <property type="protein sequence ID" value="APA89685.1"/>
    <property type="molecule type" value="Genomic_DNA"/>
</dbReference>
<dbReference type="Proteomes" id="UP000179860">
    <property type="component" value="Plasmid pl1WSM5005"/>
</dbReference>
<accession>A0A1I9YTX7</accession>
<name>A0A1I9YTX7_9BURK</name>
<geneLocation type="plasmid" evidence="2 3">
    <name>pl1WSM5005</name>
</geneLocation>
<keyword evidence="3" id="KW-1185">Reference proteome</keyword>
<dbReference type="NCBIfam" id="TIGR01901">
    <property type="entry name" value="adhes_NPXG"/>
    <property type="match status" value="1"/>
</dbReference>
<organism evidence="2 3">
    <name type="scientific">Paraburkholderia sprentiae WSM5005</name>
    <dbReference type="NCBI Taxonomy" id="754502"/>
    <lineage>
        <taxon>Bacteria</taxon>
        <taxon>Pseudomonadati</taxon>
        <taxon>Pseudomonadota</taxon>
        <taxon>Betaproteobacteria</taxon>
        <taxon>Burkholderiales</taxon>
        <taxon>Burkholderiaceae</taxon>
        <taxon>Paraburkholderia</taxon>
    </lineage>
</organism>
<reference evidence="2" key="2">
    <citation type="submission" date="2021-06" db="EMBL/GenBank/DDBJ databases">
        <authorList>
            <person name="Rogers T.H."/>
            <person name="Ramsay J.P."/>
            <person name="Wang P."/>
            <person name="Terpolilli J."/>
        </authorList>
    </citation>
    <scope>NUCLEOTIDE SEQUENCE [LARGE SCALE GENOMIC DNA]</scope>
    <source>
        <strain evidence="2">WSM5005</strain>
        <plasmid evidence="2">pl1WSM5005</plasmid>
    </source>
</reference>
<sequence>MSNLKLPRPALRAPHHGQSHGRRWLVIGGALTGLSFTQAALAAGTLPRGGTYVAGTGTIASNGNGLVITQPGSTRGVIDWNSFSIGRHNSVMFDNGSGATLNRVAGGSPSAILGRLSATGSLYVINPQGIVVGPSGVISTGGRFVASTLDVCNCAFMTGSSALTFSGDSAASVINLGKVSSSGGDVFLIARRAAINAGTITAPNGTAELAVGETVLLQDSASSRQVFVQTGSEGTVVNRGPINAAQVSLQAADGNVYALAGGGTRIRATGTASRDGHVWLVADSGRVEQLGKIAASNADGSGGTVDTQAAQLTFGQHAVVDAGQWNLSTPAFTIDDAAAHALQRSLNAGTSVDVTTTGANGATGDLGVASSLRWSGPASLTLAAYHDVSVATGTTVANSGAGNLTLRADASGIDNGGSVINNGTIDWSKSTGIVSALYDMNGSYSPGTLVANSVWSAPLYSGLVTQITGYQLVNSVTDLQNVANNMAGNYALGKDIDGTNFAFVTLGVPPPEVPILFTGQFDGMWHTISNVVPSRLAIFQDIGATGVVRDVNVISNVSPTAPPVTLPLGAGILAFYNYGTIANVFTSGAFGTQVSNSYTDIAGLVAENDGLIARSGSSATLQGAGAAGLAITNGGTITESYTTGSVTGSERSYVSAGGLVLSNESVMYVGHVGTIIQGTITQSFVAGPVSSGTTGSSTATGGICAPGCGGIIGSDVYWNVQTTGQSSSGGNLPTSNGLTTAQMSDPASFVGWDFGPNGAWTMPPGATHPVLTWQVTGH</sequence>
<reference evidence="2" key="1">
    <citation type="submission" date="2016-09" db="EMBL/GenBank/DDBJ databases">
        <title>The Complete Genome of Burkholderia sprentiae wsm5005.</title>
        <authorList>
            <person name="De Meyer S."/>
            <person name="Wang P."/>
            <person name="Terpolilli J."/>
        </authorList>
    </citation>
    <scope>NUCLEOTIDE SEQUENCE [LARGE SCALE GENOMIC DNA]</scope>
    <source>
        <strain evidence="2">WSM5005</strain>
        <plasmid evidence="2">pl1WSM5005</plasmid>
    </source>
</reference>
<dbReference type="Gene3D" id="2.160.20.110">
    <property type="match status" value="1"/>
</dbReference>
<dbReference type="SUPFAM" id="SSF51126">
    <property type="entry name" value="Pectin lyase-like"/>
    <property type="match status" value="1"/>
</dbReference>
<proteinExistence type="predicted"/>
<dbReference type="InterPro" id="IPR008638">
    <property type="entry name" value="FhaB/CdiA-like_TPS"/>
</dbReference>
<dbReference type="RefSeq" id="WP_027194219.1">
    <property type="nucleotide sequence ID" value="NZ_CP017563.2"/>
</dbReference>
<dbReference type="SMART" id="SM00912">
    <property type="entry name" value="Haemagg_act"/>
    <property type="match status" value="1"/>
</dbReference>
<dbReference type="InterPro" id="IPR012334">
    <property type="entry name" value="Pectin_lyas_fold"/>
</dbReference>
<dbReference type="OrthoDB" id="218680at2"/>